<accession>A0ACB6Z8T7</accession>
<evidence type="ECO:0000313" key="1">
    <source>
        <dbReference type="EMBL" id="KAF9645892.1"/>
    </source>
</evidence>
<name>A0ACB6Z8T7_THEGA</name>
<reference evidence="1" key="2">
    <citation type="journal article" date="2020" name="Nat. Commun.">
        <title>Large-scale genome sequencing of mycorrhizal fungi provides insights into the early evolution of symbiotic traits.</title>
        <authorList>
            <person name="Miyauchi S."/>
            <person name="Kiss E."/>
            <person name="Kuo A."/>
            <person name="Drula E."/>
            <person name="Kohler A."/>
            <person name="Sanchez-Garcia M."/>
            <person name="Morin E."/>
            <person name="Andreopoulos B."/>
            <person name="Barry K.W."/>
            <person name="Bonito G."/>
            <person name="Buee M."/>
            <person name="Carver A."/>
            <person name="Chen C."/>
            <person name="Cichocki N."/>
            <person name="Clum A."/>
            <person name="Culley D."/>
            <person name="Crous P.W."/>
            <person name="Fauchery L."/>
            <person name="Girlanda M."/>
            <person name="Hayes R.D."/>
            <person name="Keri Z."/>
            <person name="LaButti K."/>
            <person name="Lipzen A."/>
            <person name="Lombard V."/>
            <person name="Magnuson J."/>
            <person name="Maillard F."/>
            <person name="Murat C."/>
            <person name="Nolan M."/>
            <person name="Ohm R.A."/>
            <person name="Pangilinan J."/>
            <person name="Pereira M.F."/>
            <person name="Perotto S."/>
            <person name="Peter M."/>
            <person name="Pfister S."/>
            <person name="Riley R."/>
            <person name="Sitrit Y."/>
            <person name="Stielow J.B."/>
            <person name="Szollosi G."/>
            <person name="Zifcakova L."/>
            <person name="Stursova M."/>
            <person name="Spatafora J.W."/>
            <person name="Tedersoo L."/>
            <person name="Vaario L.M."/>
            <person name="Yamada A."/>
            <person name="Yan M."/>
            <person name="Wang P."/>
            <person name="Xu J."/>
            <person name="Bruns T."/>
            <person name="Baldrian P."/>
            <person name="Vilgalys R."/>
            <person name="Dunand C."/>
            <person name="Henrissat B."/>
            <person name="Grigoriev I.V."/>
            <person name="Hibbett D."/>
            <person name="Nagy L.G."/>
            <person name="Martin F.M."/>
        </authorList>
    </citation>
    <scope>NUCLEOTIDE SEQUENCE</scope>
    <source>
        <strain evidence="1">P2</strain>
    </source>
</reference>
<evidence type="ECO:0000313" key="2">
    <source>
        <dbReference type="Proteomes" id="UP000886501"/>
    </source>
</evidence>
<dbReference type="Proteomes" id="UP000886501">
    <property type="component" value="Unassembled WGS sequence"/>
</dbReference>
<gene>
    <name evidence="1" type="ORF">BDM02DRAFT_395232</name>
</gene>
<sequence>MNRLSRKKPKKSPKPSPTHIFLGITTNIAAGPLGFRAELDIGPDGLDRRSNRGSRIIFQDNSGEDKRLPSLAVSTSGVTIVGTEHRDGPTRENTADTGEGEGGGKLANVSKVLEREYENTALTTTTIFSVPKEATDEPSPLGPLKAVLRTTAAVYANHQENIAIGNKIQVLLSRMVALEKRFNSRPDDVEELRRRAKLLRYAVITPSNSVLSSFQRVRSC</sequence>
<comment type="caution">
    <text evidence="1">The sequence shown here is derived from an EMBL/GenBank/DDBJ whole genome shotgun (WGS) entry which is preliminary data.</text>
</comment>
<protein>
    <submittedName>
        <fullName evidence="1">Uncharacterized protein</fullName>
    </submittedName>
</protein>
<reference evidence="1" key="1">
    <citation type="submission" date="2019-10" db="EMBL/GenBank/DDBJ databases">
        <authorList>
            <consortium name="DOE Joint Genome Institute"/>
            <person name="Kuo A."/>
            <person name="Miyauchi S."/>
            <person name="Kiss E."/>
            <person name="Drula E."/>
            <person name="Kohler A."/>
            <person name="Sanchez-Garcia M."/>
            <person name="Andreopoulos B."/>
            <person name="Barry K.W."/>
            <person name="Bonito G."/>
            <person name="Buee M."/>
            <person name="Carver A."/>
            <person name="Chen C."/>
            <person name="Cichocki N."/>
            <person name="Clum A."/>
            <person name="Culley D."/>
            <person name="Crous P.W."/>
            <person name="Fauchery L."/>
            <person name="Girlanda M."/>
            <person name="Hayes R."/>
            <person name="Keri Z."/>
            <person name="Labutti K."/>
            <person name="Lipzen A."/>
            <person name="Lombard V."/>
            <person name="Magnuson J."/>
            <person name="Maillard F."/>
            <person name="Morin E."/>
            <person name="Murat C."/>
            <person name="Nolan M."/>
            <person name="Ohm R."/>
            <person name="Pangilinan J."/>
            <person name="Pereira M."/>
            <person name="Perotto S."/>
            <person name="Peter M."/>
            <person name="Riley R."/>
            <person name="Sitrit Y."/>
            <person name="Stielow B."/>
            <person name="Szollosi G."/>
            <person name="Zifcakova L."/>
            <person name="Stursova M."/>
            <person name="Spatafora J.W."/>
            <person name="Tedersoo L."/>
            <person name="Vaario L.-M."/>
            <person name="Yamada A."/>
            <person name="Yan M."/>
            <person name="Wang P."/>
            <person name="Xu J."/>
            <person name="Bruns T."/>
            <person name="Baldrian P."/>
            <person name="Vilgalys R."/>
            <person name="Henrissat B."/>
            <person name="Grigoriev I.V."/>
            <person name="Hibbett D."/>
            <person name="Nagy L.G."/>
            <person name="Martin F.M."/>
        </authorList>
    </citation>
    <scope>NUCLEOTIDE SEQUENCE</scope>
    <source>
        <strain evidence="1">P2</strain>
    </source>
</reference>
<dbReference type="EMBL" id="MU118075">
    <property type="protein sequence ID" value="KAF9645892.1"/>
    <property type="molecule type" value="Genomic_DNA"/>
</dbReference>
<organism evidence="1 2">
    <name type="scientific">Thelephora ganbajun</name>
    <name type="common">Ganba fungus</name>
    <dbReference type="NCBI Taxonomy" id="370292"/>
    <lineage>
        <taxon>Eukaryota</taxon>
        <taxon>Fungi</taxon>
        <taxon>Dikarya</taxon>
        <taxon>Basidiomycota</taxon>
        <taxon>Agaricomycotina</taxon>
        <taxon>Agaricomycetes</taxon>
        <taxon>Thelephorales</taxon>
        <taxon>Thelephoraceae</taxon>
        <taxon>Thelephora</taxon>
    </lineage>
</organism>
<keyword evidence="2" id="KW-1185">Reference proteome</keyword>
<proteinExistence type="predicted"/>